<reference evidence="1 2" key="1">
    <citation type="journal article" date="2021" name="Appl. Environ. Microbiol.">
        <title>Genetic linkage and physical mapping for an oyster mushroom Pleurotus cornucopiae and QTL analysis for the trait cap color.</title>
        <authorList>
            <person name="Zhang Y."/>
            <person name="Gao W."/>
            <person name="Sonnenberg A."/>
            <person name="Chen Q."/>
            <person name="Zhang J."/>
            <person name="Huang C."/>
        </authorList>
    </citation>
    <scope>NUCLEOTIDE SEQUENCE [LARGE SCALE GENOMIC DNA]</scope>
    <source>
        <strain evidence="1">CCMSSC00406</strain>
    </source>
</reference>
<protein>
    <submittedName>
        <fullName evidence="1">Uncharacterized protein</fullName>
    </submittedName>
</protein>
<evidence type="ECO:0000313" key="2">
    <source>
        <dbReference type="Proteomes" id="UP000824881"/>
    </source>
</evidence>
<evidence type="ECO:0000313" key="1">
    <source>
        <dbReference type="EMBL" id="KAG9221537.1"/>
    </source>
</evidence>
<organism evidence="1 2">
    <name type="scientific">Pleurotus cornucopiae</name>
    <name type="common">Cornucopia mushroom</name>
    <dbReference type="NCBI Taxonomy" id="5321"/>
    <lineage>
        <taxon>Eukaryota</taxon>
        <taxon>Fungi</taxon>
        <taxon>Dikarya</taxon>
        <taxon>Basidiomycota</taxon>
        <taxon>Agaricomycotina</taxon>
        <taxon>Agaricomycetes</taxon>
        <taxon>Agaricomycetidae</taxon>
        <taxon>Agaricales</taxon>
        <taxon>Pleurotineae</taxon>
        <taxon>Pleurotaceae</taxon>
        <taxon>Pleurotus</taxon>
    </lineage>
</organism>
<gene>
    <name evidence="1" type="ORF">CCMSSC00406_0009360</name>
</gene>
<dbReference type="EMBL" id="WQMT02000006">
    <property type="protein sequence ID" value="KAG9221537.1"/>
    <property type="molecule type" value="Genomic_DNA"/>
</dbReference>
<keyword evidence="2" id="KW-1185">Reference proteome</keyword>
<name>A0ACB7ITM1_PLECO</name>
<proteinExistence type="predicted"/>
<accession>A0ACB7ITM1</accession>
<comment type="caution">
    <text evidence="1">The sequence shown here is derived from an EMBL/GenBank/DDBJ whole genome shotgun (WGS) entry which is preliminary data.</text>
</comment>
<dbReference type="Proteomes" id="UP000824881">
    <property type="component" value="Unassembled WGS sequence"/>
</dbReference>
<sequence>MVLSDRARILHAAQRLTAVLNDHNQKYILMGGGASILQGNNRYTRDLDVNVLEMNDRLIADMTAADIYIRSNKKTPQRWSATIPETTPGAKDATSVDIALKPEIRDLFEHTENVDGVVVAGLHLLLVDKIKTAASRGNGQDKKIRNDLGDIFFCLGEMHKRKAAFVLDRLKDTLTPEVWKAFWDRAKESETSPGDTETYQDWLRDFAGLY</sequence>